<sequence>MRFLSFLAGSPYALWGETSDELYEKKCLKWQQKRCGSTRFSPLQQPSLRSWLSLNGRLWNRAYWGNVYNRAIMVKGVFFSFLIFVFALFAYVSFLIMYSTGGIRDLMLVMLLSFPPMSGKTFVSSQTYSCAEGREEGLGWPFVITIIVFLSSIPG</sequence>
<proteinExistence type="predicted"/>
<dbReference type="RefSeq" id="XP_002838741.1">
    <property type="nucleotide sequence ID" value="XM_002838695.1"/>
</dbReference>
<keyword evidence="1" id="KW-0812">Transmembrane</keyword>
<organism evidence="2 3">
    <name type="scientific">Tuber melanosporum (strain Mel28)</name>
    <name type="common">Perigord black truffle</name>
    <dbReference type="NCBI Taxonomy" id="656061"/>
    <lineage>
        <taxon>Eukaryota</taxon>
        <taxon>Fungi</taxon>
        <taxon>Dikarya</taxon>
        <taxon>Ascomycota</taxon>
        <taxon>Pezizomycotina</taxon>
        <taxon>Pezizomycetes</taxon>
        <taxon>Pezizales</taxon>
        <taxon>Tuberaceae</taxon>
        <taxon>Tuber</taxon>
    </lineage>
</organism>
<evidence type="ECO:0000313" key="3">
    <source>
        <dbReference type="Proteomes" id="UP000006911"/>
    </source>
</evidence>
<protein>
    <submittedName>
        <fullName evidence="2">(Perigord truffle) hypothetical protein</fullName>
    </submittedName>
</protein>
<keyword evidence="1" id="KW-1133">Transmembrane helix</keyword>
<dbReference type="Proteomes" id="UP000006911">
    <property type="component" value="Unassembled WGS sequence"/>
</dbReference>
<feature type="transmembrane region" description="Helical" evidence="1">
    <location>
        <begin position="77"/>
        <end position="98"/>
    </location>
</feature>
<dbReference type="HOGENOM" id="CLU_1696791_0_0_1"/>
<dbReference type="AlphaFoldDB" id="D5GEI9"/>
<dbReference type="EMBL" id="FN430175">
    <property type="protein sequence ID" value="CAZ82932.1"/>
    <property type="molecule type" value="Genomic_DNA"/>
</dbReference>
<reference evidence="2 3" key="1">
    <citation type="journal article" date="2010" name="Nature">
        <title>Perigord black truffle genome uncovers evolutionary origins and mechanisms of symbiosis.</title>
        <authorList>
            <person name="Martin F."/>
            <person name="Kohler A."/>
            <person name="Murat C."/>
            <person name="Balestrini R."/>
            <person name="Coutinho P.M."/>
            <person name="Jaillon O."/>
            <person name="Montanini B."/>
            <person name="Morin E."/>
            <person name="Noel B."/>
            <person name="Percudani R."/>
            <person name="Porcel B."/>
            <person name="Rubini A."/>
            <person name="Amicucci A."/>
            <person name="Amselem J."/>
            <person name="Anthouard V."/>
            <person name="Arcioni S."/>
            <person name="Artiguenave F."/>
            <person name="Aury J.M."/>
            <person name="Ballario P."/>
            <person name="Bolchi A."/>
            <person name="Brenna A."/>
            <person name="Brun A."/>
            <person name="Buee M."/>
            <person name="Cantarel B."/>
            <person name="Chevalier G."/>
            <person name="Couloux A."/>
            <person name="Da Silva C."/>
            <person name="Denoeud F."/>
            <person name="Duplessis S."/>
            <person name="Ghignone S."/>
            <person name="Hilselberger B."/>
            <person name="Iotti M."/>
            <person name="Marcais B."/>
            <person name="Mello A."/>
            <person name="Miranda M."/>
            <person name="Pacioni G."/>
            <person name="Quesneville H."/>
            <person name="Riccioni C."/>
            <person name="Ruotolo R."/>
            <person name="Splivallo R."/>
            <person name="Stocchi V."/>
            <person name="Tisserant E."/>
            <person name="Viscomi A.R."/>
            <person name="Zambonelli A."/>
            <person name="Zampieri E."/>
            <person name="Henrissat B."/>
            <person name="Lebrun M.H."/>
            <person name="Paolocci F."/>
            <person name="Bonfante P."/>
            <person name="Ottonello S."/>
            <person name="Wincker P."/>
        </authorList>
    </citation>
    <scope>NUCLEOTIDE SEQUENCE [LARGE SCALE GENOMIC DNA]</scope>
    <source>
        <strain evidence="2 3">Mel28</strain>
    </source>
</reference>
<gene>
    <name evidence="2" type="ORF">GSTUM_00006512001</name>
</gene>
<dbReference type="KEGG" id="tml:GSTUM_00006512001"/>
<name>D5GEI9_TUBMM</name>
<accession>D5GEI9</accession>
<evidence type="ECO:0000256" key="1">
    <source>
        <dbReference type="SAM" id="Phobius"/>
    </source>
</evidence>
<dbReference type="GeneID" id="9181563"/>
<dbReference type="InParanoid" id="D5GEI9"/>
<keyword evidence="1" id="KW-0472">Membrane</keyword>
<evidence type="ECO:0000313" key="2">
    <source>
        <dbReference type="EMBL" id="CAZ82932.1"/>
    </source>
</evidence>
<keyword evidence="3" id="KW-1185">Reference proteome</keyword>